<evidence type="ECO:0000313" key="2">
    <source>
        <dbReference type="Proteomes" id="UP001054945"/>
    </source>
</evidence>
<dbReference type="Proteomes" id="UP001054945">
    <property type="component" value="Unassembled WGS sequence"/>
</dbReference>
<sequence length="39" mass="4437">MEQISKELVCVEVMRAISVSLYFKRHTFSMVPSLTEGCS</sequence>
<evidence type="ECO:0008006" key="3">
    <source>
        <dbReference type="Google" id="ProtNLM"/>
    </source>
</evidence>
<proteinExistence type="predicted"/>
<keyword evidence="2" id="KW-1185">Reference proteome</keyword>
<protein>
    <recommendedName>
        <fullName evidence="3">Ribosomal protein L16</fullName>
    </recommendedName>
</protein>
<dbReference type="AlphaFoldDB" id="A0AAV4NYU8"/>
<dbReference type="EMBL" id="BPLR01003745">
    <property type="protein sequence ID" value="GIX88227.1"/>
    <property type="molecule type" value="Genomic_DNA"/>
</dbReference>
<comment type="caution">
    <text evidence="1">The sequence shown here is derived from an EMBL/GenBank/DDBJ whole genome shotgun (WGS) entry which is preliminary data.</text>
</comment>
<evidence type="ECO:0000313" key="1">
    <source>
        <dbReference type="EMBL" id="GIX88227.1"/>
    </source>
</evidence>
<organism evidence="1 2">
    <name type="scientific">Caerostris extrusa</name>
    <name type="common">Bark spider</name>
    <name type="synonym">Caerostris bankana</name>
    <dbReference type="NCBI Taxonomy" id="172846"/>
    <lineage>
        <taxon>Eukaryota</taxon>
        <taxon>Metazoa</taxon>
        <taxon>Ecdysozoa</taxon>
        <taxon>Arthropoda</taxon>
        <taxon>Chelicerata</taxon>
        <taxon>Arachnida</taxon>
        <taxon>Araneae</taxon>
        <taxon>Araneomorphae</taxon>
        <taxon>Entelegynae</taxon>
        <taxon>Araneoidea</taxon>
        <taxon>Araneidae</taxon>
        <taxon>Caerostris</taxon>
    </lineage>
</organism>
<name>A0AAV4NYU8_CAEEX</name>
<reference evidence="1 2" key="1">
    <citation type="submission" date="2021-06" db="EMBL/GenBank/DDBJ databases">
        <title>Caerostris extrusa draft genome.</title>
        <authorList>
            <person name="Kono N."/>
            <person name="Arakawa K."/>
        </authorList>
    </citation>
    <scope>NUCLEOTIDE SEQUENCE [LARGE SCALE GENOMIC DNA]</scope>
</reference>
<feature type="non-terminal residue" evidence="1">
    <location>
        <position position="1"/>
    </location>
</feature>
<gene>
    <name evidence="1" type="ORF">CEXT_280431</name>
</gene>
<accession>A0AAV4NYU8</accession>